<reference evidence="4" key="1">
    <citation type="journal article" date="2019" name="Int. J. Syst. Evol. Microbiol.">
        <title>The Global Catalogue of Microorganisms (GCM) 10K type strain sequencing project: providing services to taxonomists for standard genome sequencing and annotation.</title>
        <authorList>
            <consortium name="The Broad Institute Genomics Platform"/>
            <consortium name="The Broad Institute Genome Sequencing Center for Infectious Disease"/>
            <person name="Wu L."/>
            <person name="Ma J."/>
        </authorList>
    </citation>
    <scope>NUCLEOTIDE SEQUENCE [LARGE SCALE GENOMIC DNA]</scope>
    <source>
        <strain evidence="4">JCM 19212</strain>
    </source>
</reference>
<feature type="region of interest" description="Disordered" evidence="1">
    <location>
        <begin position="49"/>
        <end position="83"/>
    </location>
</feature>
<organism evidence="3 4">
    <name type="scientific">Lysobacter panacisoli</name>
    <dbReference type="NCBI Taxonomy" id="1255263"/>
    <lineage>
        <taxon>Bacteria</taxon>
        <taxon>Pseudomonadati</taxon>
        <taxon>Pseudomonadota</taxon>
        <taxon>Gammaproteobacteria</taxon>
        <taxon>Lysobacterales</taxon>
        <taxon>Lysobacteraceae</taxon>
        <taxon>Lysobacter</taxon>
    </lineage>
</organism>
<dbReference type="InterPro" id="IPR007730">
    <property type="entry name" value="SPOR-like_dom"/>
</dbReference>
<protein>
    <recommendedName>
        <fullName evidence="2">SPOR domain-containing protein</fullName>
    </recommendedName>
</protein>
<dbReference type="PROSITE" id="PS51724">
    <property type="entry name" value="SPOR"/>
    <property type="match status" value="1"/>
</dbReference>
<proteinExistence type="predicted"/>
<name>A0ABP9L4I9_9GAMM</name>
<sequence>MLVRALVVLLLVLNLGVAAWWMLRAPPSPPIAVEQPADVARLQLVRETRAPQPAAPAAPATTTTAPSPSPIAPSATKAPAPMPPEALRDATAAAIPAGARCYSVGPFNDSTAAQNARELLMAVSSRVVPREQRTGSSARGWRVYLPAAATLEDAQAMAGKISAAGFGDFFVVRQGSEANSIALGRYRSEDSARRRADSLTGAGFPARAEPLGEGRVSVWLDLVAKPEFDPARAEAAVQMAPRPLDCARLR</sequence>
<evidence type="ECO:0000259" key="2">
    <source>
        <dbReference type="PROSITE" id="PS51724"/>
    </source>
</evidence>
<dbReference type="EMBL" id="BAABKY010000001">
    <property type="protein sequence ID" value="GAA5070210.1"/>
    <property type="molecule type" value="Genomic_DNA"/>
</dbReference>
<comment type="caution">
    <text evidence="3">The sequence shown here is derived from an EMBL/GenBank/DDBJ whole genome shotgun (WGS) entry which is preliminary data.</text>
</comment>
<dbReference type="RefSeq" id="WP_158982700.1">
    <property type="nucleotide sequence ID" value="NZ_BAABKY010000001.1"/>
</dbReference>
<accession>A0ABP9L4I9</accession>
<feature type="domain" description="SPOR" evidence="2">
    <location>
        <begin position="94"/>
        <end position="174"/>
    </location>
</feature>
<evidence type="ECO:0000313" key="4">
    <source>
        <dbReference type="Proteomes" id="UP001501083"/>
    </source>
</evidence>
<keyword evidence="4" id="KW-1185">Reference proteome</keyword>
<gene>
    <name evidence="3" type="ORF">GCM10025759_08000</name>
</gene>
<feature type="compositionally biased region" description="Low complexity" evidence="1">
    <location>
        <begin position="50"/>
        <end position="79"/>
    </location>
</feature>
<dbReference type="Proteomes" id="UP001501083">
    <property type="component" value="Unassembled WGS sequence"/>
</dbReference>
<evidence type="ECO:0000313" key="3">
    <source>
        <dbReference type="EMBL" id="GAA5070210.1"/>
    </source>
</evidence>
<dbReference type="Pfam" id="PF05036">
    <property type="entry name" value="SPOR"/>
    <property type="match status" value="1"/>
</dbReference>
<evidence type="ECO:0000256" key="1">
    <source>
        <dbReference type="SAM" id="MobiDB-lite"/>
    </source>
</evidence>